<dbReference type="InterPro" id="IPR022357">
    <property type="entry name" value="MIP_CS"/>
</dbReference>
<dbReference type="GO" id="GO:0015267">
    <property type="term" value="F:channel activity"/>
    <property type="evidence" value="ECO:0007669"/>
    <property type="project" value="InterPro"/>
</dbReference>
<dbReference type="EMBL" id="CAJHNH020000060">
    <property type="protein sequence ID" value="CAG5114968.1"/>
    <property type="molecule type" value="Genomic_DNA"/>
</dbReference>
<comment type="caution">
    <text evidence="8">The sequence shown here is derived from an EMBL/GenBank/DDBJ whole genome shotgun (WGS) entry which is preliminary data.</text>
</comment>
<keyword evidence="3" id="KW-0813">Transport</keyword>
<comment type="similarity">
    <text evidence="2">Belongs to the MIP/aquaporin (TC 1.A.8) family.</text>
</comment>
<gene>
    <name evidence="8" type="ORF">CUNI_LOCUS526</name>
</gene>
<evidence type="ECO:0000256" key="5">
    <source>
        <dbReference type="ARBA" id="ARBA00022989"/>
    </source>
</evidence>
<dbReference type="InterPro" id="IPR000425">
    <property type="entry name" value="MIP"/>
</dbReference>
<evidence type="ECO:0000256" key="7">
    <source>
        <dbReference type="SAM" id="SignalP"/>
    </source>
</evidence>
<feature type="signal peptide" evidence="7">
    <location>
        <begin position="1"/>
        <end position="21"/>
    </location>
</feature>
<protein>
    <recommendedName>
        <fullName evidence="10">Aquaporin</fullName>
    </recommendedName>
</protein>
<evidence type="ECO:0008006" key="10">
    <source>
        <dbReference type="Google" id="ProtNLM"/>
    </source>
</evidence>
<dbReference type="OrthoDB" id="3222at2759"/>
<reference evidence="8" key="1">
    <citation type="submission" date="2021-04" db="EMBL/GenBank/DDBJ databases">
        <authorList>
            <consortium name="Molecular Ecology Group"/>
        </authorList>
    </citation>
    <scope>NUCLEOTIDE SEQUENCE</scope>
</reference>
<dbReference type="PROSITE" id="PS00221">
    <property type="entry name" value="MIP"/>
    <property type="match status" value="1"/>
</dbReference>
<evidence type="ECO:0000256" key="3">
    <source>
        <dbReference type="ARBA" id="ARBA00022448"/>
    </source>
</evidence>
<proteinExistence type="inferred from homology"/>
<evidence type="ECO:0000256" key="2">
    <source>
        <dbReference type="ARBA" id="ARBA00006175"/>
    </source>
</evidence>
<feature type="non-terminal residue" evidence="8">
    <location>
        <position position="1"/>
    </location>
</feature>
<keyword evidence="7" id="KW-0732">Signal</keyword>
<dbReference type="GO" id="GO:0016020">
    <property type="term" value="C:membrane"/>
    <property type="evidence" value="ECO:0007669"/>
    <property type="project" value="UniProtKB-SubCell"/>
</dbReference>
<name>A0A8S3YEX1_9EUPU</name>
<feature type="chain" id="PRO_5035900440" description="Aquaporin" evidence="7">
    <location>
        <begin position="22"/>
        <end position="74"/>
    </location>
</feature>
<evidence type="ECO:0000313" key="8">
    <source>
        <dbReference type="EMBL" id="CAG5114968.1"/>
    </source>
</evidence>
<dbReference type="Proteomes" id="UP000678393">
    <property type="component" value="Unassembled WGS sequence"/>
</dbReference>
<accession>A0A8S3YEX1</accession>
<dbReference type="AlphaFoldDB" id="A0A8S3YEX1"/>
<keyword evidence="9" id="KW-1185">Reference proteome</keyword>
<keyword evidence="5" id="KW-1133">Transmembrane helix</keyword>
<keyword evidence="6" id="KW-0472">Membrane</keyword>
<evidence type="ECO:0000256" key="6">
    <source>
        <dbReference type="ARBA" id="ARBA00023136"/>
    </source>
</evidence>
<dbReference type="SUPFAM" id="SSF81338">
    <property type="entry name" value="Aquaporin-like"/>
    <property type="match status" value="1"/>
</dbReference>
<evidence type="ECO:0000256" key="4">
    <source>
        <dbReference type="ARBA" id="ARBA00022692"/>
    </source>
</evidence>
<organism evidence="8 9">
    <name type="scientific">Candidula unifasciata</name>
    <dbReference type="NCBI Taxonomy" id="100452"/>
    <lineage>
        <taxon>Eukaryota</taxon>
        <taxon>Metazoa</taxon>
        <taxon>Spiralia</taxon>
        <taxon>Lophotrochozoa</taxon>
        <taxon>Mollusca</taxon>
        <taxon>Gastropoda</taxon>
        <taxon>Heterobranchia</taxon>
        <taxon>Euthyneura</taxon>
        <taxon>Panpulmonata</taxon>
        <taxon>Eupulmonata</taxon>
        <taxon>Stylommatophora</taxon>
        <taxon>Helicina</taxon>
        <taxon>Helicoidea</taxon>
        <taxon>Geomitridae</taxon>
        <taxon>Candidula</taxon>
    </lineage>
</organism>
<dbReference type="Gene3D" id="1.20.1080.10">
    <property type="entry name" value="Glycerol uptake facilitator protein"/>
    <property type="match status" value="1"/>
</dbReference>
<comment type="subcellular location">
    <subcellularLocation>
        <location evidence="1">Membrane</location>
        <topology evidence="1">Multi-pass membrane protein</topology>
    </subcellularLocation>
</comment>
<sequence length="74" mass="8136">AALGCGFFIAAIVSSLSNVSGAHLNPAVSIAFLVTRQITFTRKTPECTVSKIKSTTMIAMMIIRRRRMIMLDIY</sequence>
<dbReference type="Pfam" id="PF00230">
    <property type="entry name" value="MIP"/>
    <property type="match status" value="1"/>
</dbReference>
<dbReference type="InterPro" id="IPR023271">
    <property type="entry name" value="Aquaporin-like"/>
</dbReference>
<evidence type="ECO:0000313" key="9">
    <source>
        <dbReference type="Proteomes" id="UP000678393"/>
    </source>
</evidence>
<evidence type="ECO:0000256" key="1">
    <source>
        <dbReference type="ARBA" id="ARBA00004141"/>
    </source>
</evidence>
<keyword evidence="4" id="KW-0812">Transmembrane</keyword>